<dbReference type="Pfam" id="PF01546">
    <property type="entry name" value="Peptidase_M20"/>
    <property type="match status" value="1"/>
</dbReference>
<dbReference type="InterPro" id="IPR017439">
    <property type="entry name" value="Amidohydrolase"/>
</dbReference>
<evidence type="ECO:0000313" key="2">
    <source>
        <dbReference type="Proteomes" id="UP000306420"/>
    </source>
</evidence>
<dbReference type="Gene3D" id="3.40.630.10">
    <property type="entry name" value="Zn peptidases"/>
    <property type="match status" value="1"/>
</dbReference>
<dbReference type="SUPFAM" id="SSF53187">
    <property type="entry name" value="Zn-dependent exopeptidases"/>
    <property type="match status" value="1"/>
</dbReference>
<sequence>MLKELYVMSPHVFENFYSQESQETIAEYCDILAPVMSKGELIKNTEILNDETREFIHKKIEQIAHGIGAALDVECVVTYDFKYPPVTNDSQVTTEVVNSLEEIFPDQLVEVEEPLMGGEDYAYYLYEAPGTFLFLSNPSNIEGKFHGHHHAKFDVDESLFYMATAAFVKVALDYLN</sequence>
<dbReference type="Gene3D" id="3.30.70.360">
    <property type="match status" value="1"/>
</dbReference>
<dbReference type="InterPro" id="IPR002933">
    <property type="entry name" value="Peptidase_M20"/>
</dbReference>
<dbReference type="OrthoDB" id="9776731at2"/>
<accession>A0A5R9DSJ9</accession>
<comment type="caution">
    <text evidence="1">The sequence shown here is derived from an EMBL/GenBank/DDBJ whole genome shotgun (WGS) entry which is preliminary data.</text>
</comment>
<gene>
    <name evidence="1" type="ORF">FEZ33_10550</name>
</gene>
<dbReference type="AlphaFoldDB" id="A0A5R9DSJ9"/>
<dbReference type="RefSeq" id="WP_138405350.1">
    <property type="nucleotide sequence ID" value="NZ_VBSP01000052.1"/>
</dbReference>
<dbReference type="Proteomes" id="UP000306420">
    <property type="component" value="Unassembled WGS sequence"/>
</dbReference>
<dbReference type="EMBL" id="VBSP01000052">
    <property type="protein sequence ID" value="TLQ39675.1"/>
    <property type="molecule type" value="Genomic_DNA"/>
</dbReference>
<name>A0A5R9DSJ9_9LACT</name>
<dbReference type="PANTHER" id="PTHR11014">
    <property type="entry name" value="PEPTIDASE M20 FAMILY MEMBER"/>
    <property type="match status" value="1"/>
</dbReference>
<organism evidence="1 2">
    <name type="scientific">Ruoffia tabacinasalis</name>
    <dbReference type="NCBI Taxonomy" id="87458"/>
    <lineage>
        <taxon>Bacteria</taxon>
        <taxon>Bacillati</taxon>
        <taxon>Bacillota</taxon>
        <taxon>Bacilli</taxon>
        <taxon>Lactobacillales</taxon>
        <taxon>Aerococcaceae</taxon>
        <taxon>Ruoffia</taxon>
    </lineage>
</organism>
<protein>
    <submittedName>
        <fullName evidence="1">Amidohydrolase</fullName>
    </submittedName>
</protein>
<proteinExistence type="predicted"/>
<dbReference type="PANTHER" id="PTHR11014:SF63">
    <property type="entry name" value="METALLOPEPTIDASE, PUTATIVE (AFU_ORTHOLOGUE AFUA_6G09600)-RELATED"/>
    <property type="match status" value="1"/>
</dbReference>
<reference evidence="1 2" key="1">
    <citation type="submission" date="2019-05" db="EMBL/GenBank/DDBJ databases">
        <title>The metagenome of a microbial culture collection derived from dairy environment covers the genomic content of the human microbiome.</title>
        <authorList>
            <person name="Roder T."/>
            <person name="Wuthrich D."/>
            <person name="Sattari Z."/>
            <person name="Von Ah U."/>
            <person name="Bar C."/>
            <person name="Ronchi F."/>
            <person name="Macpherson A.J."/>
            <person name="Ganal-Vonarburg S.C."/>
            <person name="Bruggmann R."/>
            <person name="Vergeres G."/>
        </authorList>
    </citation>
    <scope>NUCLEOTIDE SEQUENCE [LARGE SCALE GENOMIC DNA]</scope>
    <source>
        <strain evidence="1 2">FAM 24227</strain>
    </source>
</reference>
<dbReference type="GO" id="GO:0016787">
    <property type="term" value="F:hydrolase activity"/>
    <property type="evidence" value="ECO:0007669"/>
    <property type="project" value="UniProtKB-KW"/>
</dbReference>
<keyword evidence="1" id="KW-0378">Hydrolase</keyword>
<evidence type="ECO:0000313" key="1">
    <source>
        <dbReference type="EMBL" id="TLQ39675.1"/>
    </source>
</evidence>